<dbReference type="SUPFAM" id="SSF47473">
    <property type="entry name" value="EF-hand"/>
    <property type="match status" value="1"/>
</dbReference>
<dbReference type="EMBL" id="CAJNOJ010000282">
    <property type="protein sequence ID" value="CAF1366735.1"/>
    <property type="molecule type" value="Genomic_DNA"/>
</dbReference>
<proteinExistence type="predicted"/>
<evidence type="ECO:0000313" key="2">
    <source>
        <dbReference type="Proteomes" id="UP000663852"/>
    </source>
</evidence>
<organism evidence="1 2">
    <name type="scientific">Adineta ricciae</name>
    <name type="common">Rotifer</name>
    <dbReference type="NCBI Taxonomy" id="249248"/>
    <lineage>
        <taxon>Eukaryota</taxon>
        <taxon>Metazoa</taxon>
        <taxon>Spiralia</taxon>
        <taxon>Gnathifera</taxon>
        <taxon>Rotifera</taxon>
        <taxon>Eurotatoria</taxon>
        <taxon>Bdelloidea</taxon>
        <taxon>Adinetida</taxon>
        <taxon>Adinetidae</taxon>
        <taxon>Adineta</taxon>
    </lineage>
</organism>
<reference evidence="1" key="1">
    <citation type="submission" date="2021-02" db="EMBL/GenBank/DDBJ databases">
        <authorList>
            <person name="Nowell W R."/>
        </authorList>
    </citation>
    <scope>NUCLEOTIDE SEQUENCE</scope>
</reference>
<accession>A0A815IJC7</accession>
<dbReference type="Gene3D" id="1.10.238.10">
    <property type="entry name" value="EF-hand"/>
    <property type="match status" value="1"/>
</dbReference>
<dbReference type="InterPro" id="IPR011992">
    <property type="entry name" value="EF-hand-dom_pair"/>
</dbReference>
<protein>
    <recommendedName>
        <fullName evidence="3">EF-hand domain-containing protein</fullName>
    </recommendedName>
</protein>
<dbReference type="OrthoDB" id="10561377at2759"/>
<comment type="caution">
    <text evidence="1">The sequence shown here is derived from an EMBL/GenBank/DDBJ whole genome shotgun (WGS) entry which is preliminary data.</text>
</comment>
<evidence type="ECO:0008006" key="3">
    <source>
        <dbReference type="Google" id="ProtNLM"/>
    </source>
</evidence>
<gene>
    <name evidence="1" type="ORF">EDS130_LOCUS34140</name>
</gene>
<sequence length="132" mass="15075">MSDFLTLQQKVDLARGDFIRIAGSINGEISWDQCELLIKQYCPNASKTQIDGLLYDADQDGTSTIHFDGFLTAILYFFETKVDQHGSTLPDVEQQQQRLNDFVQKLFEMKTAGIIINDKIEELADQYNIPHQ</sequence>
<dbReference type="Proteomes" id="UP000663852">
    <property type="component" value="Unassembled WGS sequence"/>
</dbReference>
<evidence type="ECO:0000313" key="1">
    <source>
        <dbReference type="EMBL" id="CAF1366735.1"/>
    </source>
</evidence>
<dbReference type="AlphaFoldDB" id="A0A815IJC7"/>
<name>A0A815IJC7_ADIRI</name>